<dbReference type="Gene3D" id="3.10.350.10">
    <property type="entry name" value="LysM domain"/>
    <property type="match status" value="1"/>
</dbReference>
<dbReference type="RefSeq" id="WP_184218562.1">
    <property type="nucleotide sequence ID" value="NZ_JACHMD010000001.1"/>
</dbReference>
<evidence type="ECO:0000313" key="4">
    <source>
        <dbReference type="Proteomes" id="UP000573729"/>
    </source>
</evidence>
<keyword evidence="1" id="KW-0812">Transmembrane</keyword>
<dbReference type="EMBL" id="JACHMD010000001">
    <property type="protein sequence ID" value="MBB4667732.1"/>
    <property type="molecule type" value="Genomic_DNA"/>
</dbReference>
<dbReference type="AlphaFoldDB" id="A0A7W7FJ41"/>
<gene>
    <name evidence="3" type="ORF">BKA24_002441</name>
</gene>
<proteinExistence type="predicted"/>
<dbReference type="Proteomes" id="UP000573729">
    <property type="component" value="Unassembled WGS sequence"/>
</dbReference>
<evidence type="ECO:0000313" key="3">
    <source>
        <dbReference type="EMBL" id="MBB4667732.1"/>
    </source>
</evidence>
<comment type="caution">
    <text evidence="3">The sequence shown here is derived from an EMBL/GenBank/DDBJ whole genome shotgun (WGS) entry which is preliminary data.</text>
</comment>
<dbReference type="InterPro" id="IPR018392">
    <property type="entry name" value="LysM"/>
</dbReference>
<keyword evidence="4" id="KW-1185">Reference proteome</keyword>
<dbReference type="CDD" id="cd00118">
    <property type="entry name" value="LysM"/>
    <property type="match status" value="1"/>
</dbReference>
<sequence length="127" mass="12576">MSTLTITDAVRPIAPVVSTRLRITARGRRVVALLASVPVVTALAAAILSGGGALASGEAGAPAGSFETVTVLPGDSLWSIAEDIAPGHDPRDVVDGLMSLNALSSAVLDAGQSLAIPTEYAGSASGK</sequence>
<dbReference type="PROSITE" id="PS51782">
    <property type="entry name" value="LYSM"/>
    <property type="match status" value="1"/>
</dbReference>
<protein>
    <submittedName>
        <fullName evidence="3">LysM repeat protein</fullName>
    </submittedName>
</protein>
<dbReference type="InterPro" id="IPR036779">
    <property type="entry name" value="LysM_dom_sf"/>
</dbReference>
<organism evidence="3 4">
    <name type="scientific">Microbacterium marinum</name>
    <dbReference type="NCBI Taxonomy" id="421115"/>
    <lineage>
        <taxon>Bacteria</taxon>
        <taxon>Bacillati</taxon>
        <taxon>Actinomycetota</taxon>
        <taxon>Actinomycetes</taxon>
        <taxon>Micrococcales</taxon>
        <taxon>Microbacteriaceae</taxon>
        <taxon>Microbacterium</taxon>
    </lineage>
</organism>
<accession>A0A7W7FJ41</accession>
<keyword evidence="1" id="KW-1133">Transmembrane helix</keyword>
<feature type="transmembrane region" description="Helical" evidence="1">
    <location>
        <begin position="30"/>
        <end position="55"/>
    </location>
</feature>
<keyword evidence="1" id="KW-0472">Membrane</keyword>
<dbReference type="SMART" id="SM00257">
    <property type="entry name" value="LysM"/>
    <property type="match status" value="1"/>
</dbReference>
<evidence type="ECO:0000259" key="2">
    <source>
        <dbReference type="PROSITE" id="PS51782"/>
    </source>
</evidence>
<dbReference type="Pfam" id="PF01476">
    <property type="entry name" value="LysM"/>
    <property type="match status" value="1"/>
</dbReference>
<feature type="domain" description="LysM" evidence="2">
    <location>
        <begin position="67"/>
        <end position="116"/>
    </location>
</feature>
<reference evidence="3 4" key="1">
    <citation type="submission" date="2020-08" db="EMBL/GenBank/DDBJ databases">
        <title>Sequencing the genomes of 1000 actinobacteria strains.</title>
        <authorList>
            <person name="Klenk H.-P."/>
        </authorList>
    </citation>
    <scope>NUCLEOTIDE SEQUENCE [LARGE SCALE GENOMIC DNA]</scope>
    <source>
        <strain evidence="3 4">DSM 24947</strain>
    </source>
</reference>
<evidence type="ECO:0000256" key="1">
    <source>
        <dbReference type="SAM" id="Phobius"/>
    </source>
</evidence>
<name>A0A7W7FJ41_9MICO</name>